<reference evidence="2 3" key="1">
    <citation type="submission" date="2020-08" db="EMBL/GenBank/DDBJ databases">
        <title>Sequencing the genomes of 1000 actinobacteria strains.</title>
        <authorList>
            <person name="Klenk H.-P."/>
        </authorList>
    </citation>
    <scope>NUCLEOTIDE SEQUENCE [LARGE SCALE GENOMIC DNA]</scope>
    <source>
        <strain evidence="2 3">DSM 45823</strain>
    </source>
</reference>
<dbReference type="Proteomes" id="UP000539313">
    <property type="component" value="Unassembled WGS sequence"/>
</dbReference>
<feature type="transmembrane region" description="Helical" evidence="1">
    <location>
        <begin position="20"/>
        <end position="39"/>
    </location>
</feature>
<evidence type="ECO:0000256" key="1">
    <source>
        <dbReference type="SAM" id="Phobius"/>
    </source>
</evidence>
<gene>
    <name evidence="2" type="ORF">HNR21_005560</name>
</gene>
<keyword evidence="1" id="KW-0812">Transmembrane</keyword>
<proteinExistence type="predicted"/>
<dbReference type="RefSeq" id="WP_182707505.1">
    <property type="nucleotide sequence ID" value="NZ_JACJII010000001.1"/>
</dbReference>
<dbReference type="EMBL" id="JACJII010000001">
    <property type="protein sequence ID" value="MBA9006678.1"/>
    <property type="molecule type" value="Genomic_DNA"/>
</dbReference>
<protein>
    <recommendedName>
        <fullName evidence="4">Peptidase MA-like domain-containing protein</fullName>
    </recommendedName>
</protein>
<comment type="caution">
    <text evidence="2">The sequence shown here is derived from an EMBL/GenBank/DDBJ whole genome shotgun (WGS) entry which is preliminary data.</text>
</comment>
<sequence>MADGTSHPLSTGRRVTRRPVLVVVPLVAVLLAGGLWTVARDGGSPAPAATATGAPVPPPDVRAVETILRNRARAVRERDRAAFLATVIGASEAFRESQRLLFDNLMRLPLESWREETASPVPAATGDGGATLKLTLRYRLRGFDEREVTRTRYLTFAPGEGSGWRIVGDGVRNGLSDDADIWDGARIAAVRGRHSLVIGATGGLEEIAGRLDAAVPRITEVVGDRWARRVVALVPADDQRAAALAPGNPVTNIAALAVSGPAGEDRIVIAPGTFGRLNALGREVVLTHELTHVATGGARDGRTPLWLIEGLADYVGYKGATVPVRSAARELAREVAAGRVPEALPEAADFDGPDRLPQVYAEAWLACRMVAERYGEDALVELYRAAGRRSQEAALRSTLGVGTAGFTAMWRDYLRKELG</sequence>
<keyword evidence="1" id="KW-1133">Transmembrane helix</keyword>
<name>A0A7W3N392_9ACTN</name>
<organism evidence="2 3">
    <name type="scientific">Thermomonospora cellulosilytica</name>
    <dbReference type="NCBI Taxonomy" id="1411118"/>
    <lineage>
        <taxon>Bacteria</taxon>
        <taxon>Bacillati</taxon>
        <taxon>Actinomycetota</taxon>
        <taxon>Actinomycetes</taxon>
        <taxon>Streptosporangiales</taxon>
        <taxon>Thermomonosporaceae</taxon>
        <taxon>Thermomonospora</taxon>
    </lineage>
</organism>
<evidence type="ECO:0000313" key="2">
    <source>
        <dbReference type="EMBL" id="MBA9006678.1"/>
    </source>
</evidence>
<keyword evidence="1" id="KW-0472">Membrane</keyword>
<keyword evidence="3" id="KW-1185">Reference proteome</keyword>
<evidence type="ECO:0008006" key="4">
    <source>
        <dbReference type="Google" id="ProtNLM"/>
    </source>
</evidence>
<dbReference type="AlphaFoldDB" id="A0A7W3N392"/>
<accession>A0A7W3N392</accession>
<evidence type="ECO:0000313" key="3">
    <source>
        <dbReference type="Proteomes" id="UP000539313"/>
    </source>
</evidence>